<protein>
    <submittedName>
        <fullName evidence="1">Uncharacterized protein</fullName>
    </submittedName>
</protein>
<gene>
    <name evidence="1" type="ORF">DPEC_G00100890</name>
</gene>
<evidence type="ECO:0000313" key="2">
    <source>
        <dbReference type="Proteomes" id="UP001157502"/>
    </source>
</evidence>
<organism evidence="1 2">
    <name type="scientific">Dallia pectoralis</name>
    <name type="common">Alaska blackfish</name>
    <dbReference type="NCBI Taxonomy" id="75939"/>
    <lineage>
        <taxon>Eukaryota</taxon>
        <taxon>Metazoa</taxon>
        <taxon>Chordata</taxon>
        <taxon>Craniata</taxon>
        <taxon>Vertebrata</taxon>
        <taxon>Euteleostomi</taxon>
        <taxon>Actinopterygii</taxon>
        <taxon>Neopterygii</taxon>
        <taxon>Teleostei</taxon>
        <taxon>Protacanthopterygii</taxon>
        <taxon>Esociformes</taxon>
        <taxon>Umbridae</taxon>
        <taxon>Dallia</taxon>
    </lineage>
</organism>
<accession>A0ACC2GWK4</accession>
<proteinExistence type="predicted"/>
<reference evidence="1" key="1">
    <citation type="submission" date="2021-05" db="EMBL/GenBank/DDBJ databases">
        <authorList>
            <person name="Pan Q."/>
            <person name="Jouanno E."/>
            <person name="Zahm M."/>
            <person name="Klopp C."/>
            <person name="Cabau C."/>
            <person name="Louis A."/>
            <person name="Berthelot C."/>
            <person name="Parey E."/>
            <person name="Roest Crollius H."/>
            <person name="Montfort J."/>
            <person name="Robinson-Rechavi M."/>
            <person name="Bouchez O."/>
            <person name="Lampietro C."/>
            <person name="Lopez Roques C."/>
            <person name="Donnadieu C."/>
            <person name="Postlethwait J."/>
            <person name="Bobe J."/>
            <person name="Dillon D."/>
            <person name="Chandos A."/>
            <person name="von Hippel F."/>
            <person name="Guiguen Y."/>
        </authorList>
    </citation>
    <scope>NUCLEOTIDE SEQUENCE</scope>
    <source>
        <strain evidence="1">YG-Jan2019</strain>
    </source>
</reference>
<dbReference type="EMBL" id="CM055735">
    <property type="protein sequence ID" value="KAJ8008064.1"/>
    <property type="molecule type" value="Genomic_DNA"/>
</dbReference>
<comment type="caution">
    <text evidence="1">The sequence shown here is derived from an EMBL/GenBank/DDBJ whole genome shotgun (WGS) entry which is preliminary data.</text>
</comment>
<evidence type="ECO:0000313" key="1">
    <source>
        <dbReference type="EMBL" id="KAJ8008064.1"/>
    </source>
</evidence>
<sequence length="60" mass="6898">MEIFQTNAVSNITKRKSLNTRPDCPKKGVILITRKDYRICANPDDPAIEKIMNFIDQGKF</sequence>
<name>A0ACC2GWK4_DALPE</name>
<dbReference type="Proteomes" id="UP001157502">
    <property type="component" value="Chromosome 8"/>
</dbReference>
<keyword evidence="2" id="KW-1185">Reference proteome</keyword>